<dbReference type="EMBL" id="NXIE01000002">
    <property type="protein sequence ID" value="RXK13426.1"/>
    <property type="molecule type" value="Genomic_DNA"/>
</dbReference>
<feature type="transmembrane region" description="Helical" evidence="1">
    <location>
        <begin position="293"/>
        <end position="311"/>
    </location>
</feature>
<keyword evidence="1" id="KW-0472">Membrane</keyword>
<keyword evidence="1" id="KW-1133">Transmembrane helix</keyword>
<evidence type="ECO:0000313" key="2">
    <source>
        <dbReference type="EMBL" id="RXK13426.1"/>
    </source>
</evidence>
<protein>
    <recommendedName>
        <fullName evidence="4">Periplasmic protein</fullName>
    </recommendedName>
</protein>
<name>A0A4Q1AVF8_9BACT</name>
<evidence type="ECO:0008006" key="4">
    <source>
        <dbReference type="Google" id="ProtNLM"/>
    </source>
</evidence>
<accession>A0A4Q1AVF8</accession>
<feature type="transmembrane region" description="Helical" evidence="1">
    <location>
        <begin position="316"/>
        <end position="334"/>
    </location>
</feature>
<sequence>MKKILVIILLFISFIFANNDFVKNESSVFTDDNLEHEIITNNNFSQNNQSAEGENMEPSVVTKNLYLSYKKYPEQIYKNQRFEVDVKALITRTNYDRIETHFIDGINMIPLNAEDSWNLAQGTTNIYENKYYFKAYEPNFLLPTIEVKLFDNDVLVESRKLLPPKINFSEIAKGDKRFSNIIANEVTLLGSKAKQYTNKEALVIIDLQGKYSNFEDFLIQGVEEQGITLIEDNYPEQHMIYYVVIPIHQKSISFNYYNSTKNRLENISIPIKFEEELVSTQTDLNPNNSSFEFYKKLAIGALSLVFLILFIWKRNYLYLIVFLILAIAFMLFAMPNQNIKLKENTVIYILPTKNSTIFQQIPSQTTVEEMKRRNNFVKIMFQKDDNKYIGWVKEEDVIKN</sequence>
<evidence type="ECO:0000256" key="1">
    <source>
        <dbReference type="SAM" id="Phobius"/>
    </source>
</evidence>
<keyword evidence="1" id="KW-0812">Transmembrane</keyword>
<organism evidence="2 3">
    <name type="scientific">Halarcobacter mediterraneus</name>
    <dbReference type="NCBI Taxonomy" id="2023153"/>
    <lineage>
        <taxon>Bacteria</taxon>
        <taxon>Pseudomonadati</taxon>
        <taxon>Campylobacterota</taxon>
        <taxon>Epsilonproteobacteria</taxon>
        <taxon>Campylobacterales</taxon>
        <taxon>Arcobacteraceae</taxon>
        <taxon>Halarcobacter</taxon>
    </lineage>
</organism>
<dbReference type="RefSeq" id="WP_129061248.1">
    <property type="nucleotide sequence ID" value="NZ_NXIE01000002.1"/>
</dbReference>
<keyword evidence="3" id="KW-1185">Reference proteome</keyword>
<dbReference type="AlphaFoldDB" id="A0A4Q1AVF8"/>
<comment type="caution">
    <text evidence="2">The sequence shown here is derived from an EMBL/GenBank/DDBJ whole genome shotgun (WGS) entry which is preliminary data.</text>
</comment>
<gene>
    <name evidence="2" type="ORF">CP965_06390</name>
</gene>
<reference evidence="2 3" key="1">
    <citation type="submission" date="2017-09" db="EMBL/GenBank/DDBJ databases">
        <title>Genomics of the genus Arcobacter.</title>
        <authorList>
            <person name="Perez-Cataluna A."/>
            <person name="Figueras M.J."/>
            <person name="Salas-Masso N."/>
        </authorList>
    </citation>
    <scope>NUCLEOTIDE SEQUENCE [LARGE SCALE GENOMIC DNA]</scope>
    <source>
        <strain evidence="2 3">F156-34</strain>
    </source>
</reference>
<dbReference type="OrthoDB" id="5372311at2"/>
<dbReference type="Proteomes" id="UP000289718">
    <property type="component" value="Unassembled WGS sequence"/>
</dbReference>
<proteinExistence type="predicted"/>
<evidence type="ECO:0000313" key="3">
    <source>
        <dbReference type="Proteomes" id="UP000289718"/>
    </source>
</evidence>